<name>A0ABS2XMQ2_POLSP</name>
<evidence type="ECO:0000256" key="5">
    <source>
        <dbReference type="PROSITE-ProRule" id="PRU00239"/>
    </source>
</evidence>
<dbReference type="PANTHER" id="PTHR46143">
    <property type="entry name" value="CALPAIN-7"/>
    <property type="match status" value="1"/>
</dbReference>
<dbReference type="Pfam" id="PF04212">
    <property type="entry name" value="MIT"/>
    <property type="match status" value="2"/>
</dbReference>
<dbReference type="PANTHER" id="PTHR46143:SF1">
    <property type="entry name" value="CALPAIN-7"/>
    <property type="match status" value="1"/>
</dbReference>
<dbReference type="InterPro" id="IPR036181">
    <property type="entry name" value="MIT_dom_sf"/>
</dbReference>
<dbReference type="SUPFAM" id="SSF54001">
    <property type="entry name" value="Cysteine proteinases"/>
    <property type="match status" value="2"/>
</dbReference>
<feature type="active site" evidence="5">
    <location>
        <position position="478"/>
    </location>
</feature>
<dbReference type="InterPro" id="IPR001300">
    <property type="entry name" value="Peptidase_C2_calpain_cat"/>
</dbReference>
<keyword evidence="4 5" id="KW-0788">Thiol protease</keyword>
<dbReference type="PROSITE" id="PS50203">
    <property type="entry name" value="CALPAIN_CAT"/>
    <property type="match status" value="2"/>
</dbReference>
<keyword evidence="3 5" id="KW-0378">Hydrolase</keyword>
<dbReference type="EMBL" id="JAAWVQ010049645">
    <property type="protein sequence ID" value="MBN3275308.1"/>
    <property type="molecule type" value="Genomic_DNA"/>
</dbReference>
<organism evidence="8 9">
    <name type="scientific">Polyodon spathula</name>
    <name type="common">North American paddlefish</name>
    <name type="synonym">Squalus spathula</name>
    <dbReference type="NCBI Taxonomy" id="7913"/>
    <lineage>
        <taxon>Eukaryota</taxon>
        <taxon>Metazoa</taxon>
        <taxon>Chordata</taxon>
        <taxon>Craniata</taxon>
        <taxon>Vertebrata</taxon>
        <taxon>Euteleostomi</taxon>
        <taxon>Actinopterygii</taxon>
        <taxon>Chondrostei</taxon>
        <taxon>Acipenseriformes</taxon>
        <taxon>Polyodontidae</taxon>
        <taxon>Polyodon</taxon>
    </lineage>
</organism>
<dbReference type="InterPro" id="IPR038765">
    <property type="entry name" value="Papain-like_cys_pep_sf"/>
</dbReference>
<keyword evidence="2 5" id="KW-0645">Protease</keyword>
<dbReference type="Gene3D" id="1.20.58.80">
    <property type="entry name" value="Phosphotransferase system, lactose/cellobiose-type IIA subunit"/>
    <property type="match status" value="2"/>
</dbReference>
<evidence type="ECO:0000256" key="3">
    <source>
        <dbReference type="ARBA" id="ARBA00022801"/>
    </source>
</evidence>
<evidence type="ECO:0000256" key="6">
    <source>
        <dbReference type="SAM" id="MobiDB-lite"/>
    </source>
</evidence>
<dbReference type="Gene3D" id="2.60.120.380">
    <property type="match status" value="2"/>
</dbReference>
<gene>
    <name evidence="8" type="primary">Capn7_2</name>
    <name evidence="8" type="ORF">GTO93_0004461</name>
</gene>
<dbReference type="InterPro" id="IPR051297">
    <property type="entry name" value="PalB/RIM13"/>
</dbReference>
<feature type="region of interest" description="Disordered" evidence="6">
    <location>
        <begin position="148"/>
        <end position="198"/>
    </location>
</feature>
<dbReference type="Gene3D" id="3.90.70.10">
    <property type="entry name" value="Cysteine proteinases"/>
    <property type="match status" value="2"/>
</dbReference>
<dbReference type="InterPro" id="IPR022684">
    <property type="entry name" value="Calpain_cysteine_protease"/>
</dbReference>
<dbReference type="Pfam" id="PF01067">
    <property type="entry name" value="Calpain_III"/>
    <property type="match status" value="1"/>
</dbReference>
<dbReference type="CDD" id="cd00044">
    <property type="entry name" value="CysPc"/>
    <property type="match status" value="2"/>
</dbReference>
<evidence type="ECO:0000256" key="2">
    <source>
        <dbReference type="ARBA" id="ARBA00022670"/>
    </source>
</evidence>
<feature type="active site" evidence="5">
    <location>
        <position position="842"/>
    </location>
</feature>
<comment type="similarity">
    <text evidence="1">Belongs to the peptidase C2 family.</text>
</comment>
<evidence type="ECO:0000259" key="7">
    <source>
        <dbReference type="PROSITE" id="PS50203"/>
    </source>
</evidence>
<reference evidence="8" key="1">
    <citation type="journal article" date="2021" name="Cell">
        <title>Tracing the genetic footprints of vertebrate landing in non-teleost ray-finned fishes.</title>
        <authorList>
            <person name="Bi X."/>
            <person name="Wang K."/>
            <person name="Yang L."/>
            <person name="Pan H."/>
            <person name="Jiang H."/>
            <person name="Wei Q."/>
            <person name="Fang M."/>
            <person name="Yu H."/>
            <person name="Zhu C."/>
            <person name="Cai Y."/>
            <person name="He Y."/>
            <person name="Gan X."/>
            <person name="Zeng H."/>
            <person name="Yu D."/>
            <person name="Zhu Y."/>
            <person name="Jiang H."/>
            <person name="Qiu Q."/>
            <person name="Yang H."/>
            <person name="Zhang Y.E."/>
            <person name="Wang W."/>
            <person name="Zhu M."/>
            <person name="He S."/>
            <person name="Zhang G."/>
        </authorList>
    </citation>
    <scope>NUCLEOTIDE SEQUENCE</scope>
    <source>
        <strain evidence="8">Pddl_001</strain>
    </source>
</reference>
<evidence type="ECO:0000313" key="8">
    <source>
        <dbReference type="EMBL" id="MBN3275308.1"/>
    </source>
</evidence>
<dbReference type="Pfam" id="PF00648">
    <property type="entry name" value="Peptidase_C2"/>
    <property type="match status" value="2"/>
</dbReference>
<feature type="domain" description="Calpain catalytic" evidence="7">
    <location>
        <begin position="261"/>
        <end position="540"/>
    </location>
</feature>
<accession>A0ABS2XMQ2</accession>
<dbReference type="SMART" id="SM00745">
    <property type="entry name" value="MIT"/>
    <property type="match status" value="2"/>
</dbReference>
<dbReference type="SMART" id="SM00230">
    <property type="entry name" value="CysPc"/>
    <property type="match status" value="2"/>
</dbReference>
<dbReference type="InterPro" id="IPR036213">
    <property type="entry name" value="Calpain_III_sf"/>
</dbReference>
<sequence length="1197" mass="136901">MDSSALELDAVKFAKCAVLNDQKGKYNEAVFYYKEAAQALIYAGMAGSKLENIQDKISEYLDRVEALHTAVQAQSIDPLKSKHQLDLERAYFLVTQAFDDDEKGNVEEAIELYTQAVELCIETANETSDQTLQLKLKQLARQALDRAEGLKDALPKPTPKDRPALAKPSNPVRTFQPLGPDFSLQDKPQPVRPVQSCEPQGQKYTCEEIEVLRKTSKINGIEYVPFMSVDLKERFAFPMPFSDKCGKLALSPKQKAIFSRWVRPDEISNNPTMIFTVSSFSIKQTVVSDCSFVASLAISAAYERRYNKKLITSIIYPQNKKGQPEYNPCGKYMVKLHINGVPRKVIIDDYLPVDHNGELLCSYSSNRNELWVSLIEKAYMKVMGGYDFPGSNSNIDLHALTGWIPERIAMHSDNQAFSKDDTFRMLYQRFHKGHVLITTATGVMTEEEGERWGLVPTHAYAVLDIREYKGLRFLQLKNPWSHLRWKGRFSERDEKSWTTELLKYLNFDPKTAQKFDNGVFWITWEDLCQYYDVIYLSWSPALFKESSCIHSTWDAKQGPVKDAYSLANNPQFKLEVQCPQGGAAVWVLLTRHITDKVKTSKINGIEYVPFMSVDLKERFAFPMPFSDKCGKLALSPKQKAIFSRWVRPDEISNNPTMIFTVSSFSIKQTVVSDCSFVASLAISAAYERRYNKKLITSIIYPQNKKGQPEYNPCGKYMVKLHINGVPRKVIIDDYLPVDHNGELLCSYSSNRNELWVSLIEKAYMKVMGGYDFPGSNSNIDLHALTGWIPERIAMHSDNQAFSKDDTFRMLYQRFHKGHVLITTATGVMTEEEGERWGLVPTHAYAVLDIREYKGLRFLQLKNPWSHLRWKGRFSERDEKSWTTELLKYLNFDPKTAQKFDNGVFWITWEDLCQYYDVIYLSWSPALFKESSCIHSTWDAKQGPVKDAYSLANNPQFKLEVQCPQGGAAVWVLLTRHITDKDDFASNREFITLVVYKTDGKKVYYPSDPPPYIDGIRINSPHYLTKIKLTTAGTHTFSLVVSQYEKQNTIHYTLRVYSGCKFNFSKIPTPYTHYKRSNGQWKGHSAGGCGNYKETYKHNPIYQFQLEKSGPLLIELRGSRQYSVGFEVITVSTVGEPGPSGFQKKSSGDYRCGFCYMEVDFLPAGVYNIIPTTFLPNQEGPFFLDFNSTTPLRVSQLQ</sequence>
<protein>
    <submittedName>
        <fullName evidence="8">CAN7 protein</fullName>
    </submittedName>
</protein>
<evidence type="ECO:0000313" key="9">
    <source>
        <dbReference type="Proteomes" id="UP001166093"/>
    </source>
</evidence>
<feature type="non-terminal residue" evidence="8">
    <location>
        <position position="1"/>
    </location>
</feature>
<dbReference type="SUPFAM" id="SSF116846">
    <property type="entry name" value="MIT domain"/>
    <property type="match status" value="2"/>
</dbReference>
<dbReference type="SUPFAM" id="SSF49758">
    <property type="entry name" value="Calpain large subunit, middle domain (domain III)"/>
    <property type="match status" value="3"/>
</dbReference>
<feature type="domain" description="Calpain catalytic" evidence="7">
    <location>
        <begin position="645"/>
        <end position="924"/>
    </location>
</feature>
<dbReference type="PRINTS" id="PR00704">
    <property type="entry name" value="CALPAIN"/>
</dbReference>
<evidence type="ECO:0000256" key="4">
    <source>
        <dbReference type="ARBA" id="ARBA00022807"/>
    </source>
</evidence>
<feature type="active site" evidence="5">
    <location>
        <position position="458"/>
    </location>
</feature>
<evidence type="ECO:0000256" key="1">
    <source>
        <dbReference type="ARBA" id="ARBA00007623"/>
    </source>
</evidence>
<dbReference type="InterPro" id="IPR022682">
    <property type="entry name" value="Calpain_domain_III"/>
</dbReference>
<dbReference type="SMART" id="SM00720">
    <property type="entry name" value="calpain_III"/>
    <property type="match status" value="1"/>
</dbReference>
<feature type="active site" evidence="5">
    <location>
        <position position="290"/>
    </location>
</feature>
<dbReference type="InterPro" id="IPR007330">
    <property type="entry name" value="MIT_dom"/>
</dbReference>
<feature type="compositionally biased region" description="Basic and acidic residues" evidence="6">
    <location>
        <begin position="148"/>
        <end position="164"/>
    </location>
</feature>
<feature type="active site" evidence="5">
    <location>
        <position position="674"/>
    </location>
</feature>
<dbReference type="InterPro" id="IPR022683">
    <property type="entry name" value="Calpain_III"/>
</dbReference>
<proteinExistence type="inferred from homology"/>
<keyword evidence="9" id="KW-1185">Reference proteome</keyword>
<dbReference type="Proteomes" id="UP001166093">
    <property type="component" value="Unassembled WGS sequence"/>
</dbReference>
<feature type="non-terminal residue" evidence="8">
    <location>
        <position position="1197"/>
    </location>
</feature>
<comment type="caution">
    <text evidence="8">The sequence shown here is derived from an EMBL/GenBank/DDBJ whole genome shotgun (WGS) entry which is preliminary data.</text>
</comment>
<feature type="active site" evidence="5">
    <location>
        <position position="862"/>
    </location>
</feature>